<dbReference type="EC" id="2.3.1.275" evidence="10"/>
<evidence type="ECO:0000256" key="7">
    <source>
        <dbReference type="ARBA" id="ARBA00023136"/>
    </source>
</evidence>
<reference evidence="11 12" key="1">
    <citation type="submission" date="2020-01" db="EMBL/GenBank/DDBJ databases">
        <title>Whole-genome sequence of Heliobacterium undosum DSM 13378.</title>
        <authorList>
            <person name="Kyndt J.A."/>
            <person name="Meyer T.E."/>
        </authorList>
    </citation>
    <scope>NUCLEOTIDE SEQUENCE [LARGE SCALE GENOMIC DNA]</scope>
    <source>
        <strain evidence="11 12">DSM 13378</strain>
    </source>
</reference>
<feature type="transmembrane region" description="Helical" evidence="10">
    <location>
        <begin position="74"/>
        <end position="98"/>
    </location>
</feature>
<evidence type="ECO:0000256" key="4">
    <source>
        <dbReference type="ARBA" id="ARBA00022692"/>
    </source>
</evidence>
<comment type="subcellular location">
    <subcellularLocation>
        <location evidence="10">Cell membrane</location>
        <topology evidence="10">Multi-pass membrane protein</topology>
    </subcellularLocation>
</comment>
<dbReference type="NCBIfam" id="TIGR00023">
    <property type="entry name" value="glycerol-3-phosphate 1-O-acyltransferase PlsY"/>
    <property type="match status" value="1"/>
</dbReference>
<keyword evidence="8 10" id="KW-0594">Phospholipid biosynthesis</keyword>
<feature type="transmembrane region" description="Helical" evidence="10">
    <location>
        <begin position="50"/>
        <end position="68"/>
    </location>
</feature>
<dbReference type="GO" id="GO:0008654">
    <property type="term" value="P:phospholipid biosynthetic process"/>
    <property type="evidence" value="ECO:0007669"/>
    <property type="project" value="UniProtKB-UniRule"/>
</dbReference>
<dbReference type="GO" id="GO:0043772">
    <property type="term" value="F:acyl-phosphate glycerol-3-phosphate acyltransferase activity"/>
    <property type="evidence" value="ECO:0007669"/>
    <property type="project" value="UniProtKB-UniRule"/>
</dbReference>
<organism evidence="11 12">
    <name type="scientific">Heliomicrobium undosum</name>
    <dbReference type="NCBI Taxonomy" id="121734"/>
    <lineage>
        <taxon>Bacteria</taxon>
        <taxon>Bacillati</taxon>
        <taxon>Bacillota</taxon>
        <taxon>Clostridia</taxon>
        <taxon>Eubacteriales</taxon>
        <taxon>Heliobacteriaceae</taxon>
        <taxon>Heliomicrobium</taxon>
    </lineage>
</organism>
<keyword evidence="4 10" id="KW-0812">Transmembrane</keyword>
<sequence length="202" mass="21192">MINPIINASSLGLIVLAFFLGSIPFAYLVGRLRGIDIRQHGSGNVGATNAFRVLGAGFGALTLILDAGKGALAAWLGLANGETMAVIAGLAAILGHTFSPFMKFKGGKGVASAAGVVLLLVPDVTLICLLAFGLAVFLTKYVSVGSLTAAALLPLLMFFLDKPVPYQLFALVTALFVIYRHTSNIRRLLAGTENPITRKQHK</sequence>
<proteinExistence type="inferred from homology"/>
<evidence type="ECO:0000256" key="6">
    <source>
        <dbReference type="ARBA" id="ARBA00023098"/>
    </source>
</evidence>
<keyword evidence="2 10" id="KW-0444">Lipid biosynthesis</keyword>
<comment type="similarity">
    <text evidence="10">Belongs to the PlsY family.</text>
</comment>
<protein>
    <recommendedName>
        <fullName evidence="10">Glycerol-3-phosphate acyltransferase</fullName>
    </recommendedName>
    <alternativeName>
        <fullName evidence="10">Acyl-PO4 G3P acyltransferase</fullName>
    </alternativeName>
    <alternativeName>
        <fullName evidence="10">Acyl-phosphate--glycerol-3-phosphate acyltransferase</fullName>
    </alternativeName>
    <alternativeName>
        <fullName evidence="10">G3P acyltransferase</fullName>
        <shortName evidence="10">GPAT</shortName>
        <ecNumber evidence="10">2.3.1.275</ecNumber>
    </alternativeName>
    <alternativeName>
        <fullName evidence="10">Lysophosphatidic acid synthase</fullName>
        <shortName evidence="10">LPA synthase</shortName>
    </alternativeName>
</protein>
<dbReference type="GO" id="GO:0005886">
    <property type="term" value="C:plasma membrane"/>
    <property type="evidence" value="ECO:0007669"/>
    <property type="project" value="UniProtKB-SubCell"/>
</dbReference>
<keyword evidence="11" id="KW-0012">Acyltransferase</keyword>
<dbReference type="Pfam" id="PF02660">
    <property type="entry name" value="G3P_acyltransf"/>
    <property type="match status" value="1"/>
</dbReference>
<gene>
    <name evidence="10" type="primary">plsY</name>
    <name evidence="11" type="ORF">GTO91_03965</name>
</gene>
<dbReference type="OrthoDB" id="9777124at2"/>
<feature type="transmembrane region" description="Helical" evidence="10">
    <location>
        <begin position="6"/>
        <end position="29"/>
    </location>
</feature>
<accession>A0A845L1L5</accession>
<keyword evidence="6 10" id="KW-0443">Lipid metabolism</keyword>
<comment type="subunit">
    <text evidence="10">Probably interacts with PlsX.</text>
</comment>
<keyword evidence="9 10" id="KW-1208">Phospholipid metabolism</keyword>
<evidence type="ECO:0000256" key="8">
    <source>
        <dbReference type="ARBA" id="ARBA00023209"/>
    </source>
</evidence>
<keyword evidence="7 10" id="KW-0472">Membrane</keyword>
<keyword evidence="5 10" id="KW-1133">Transmembrane helix</keyword>
<feature type="transmembrane region" description="Helical" evidence="10">
    <location>
        <begin position="141"/>
        <end position="160"/>
    </location>
</feature>
<dbReference type="AlphaFoldDB" id="A0A845L1L5"/>
<dbReference type="HAMAP" id="MF_01043">
    <property type="entry name" value="PlsY"/>
    <property type="match status" value="1"/>
</dbReference>
<dbReference type="SMART" id="SM01207">
    <property type="entry name" value="G3P_acyltransf"/>
    <property type="match status" value="1"/>
</dbReference>
<comment type="catalytic activity">
    <reaction evidence="10">
        <text>an acyl phosphate + sn-glycerol 3-phosphate = a 1-acyl-sn-glycero-3-phosphate + phosphate</text>
        <dbReference type="Rhea" id="RHEA:34075"/>
        <dbReference type="ChEBI" id="CHEBI:43474"/>
        <dbReference type="ChEBI" id="CHEBI:57597"/>
        <dbReference type="ChEBI" id="CHEBI:57970"/>
        <dbReference type="ChEBI" id="CHEBI:59918"/>
        <dbReference type="EC" id="2.3.1.275"/>
    </reaction>
</comment>
<dbReference type="RefSeq" id="WP_161255885.1">
    <property type="nucleotide sequence ID" value="NZ_WXEY01000003.1"/>
</dbReference>
<comment type="function">
    <text evidence="10">Catalyzes the transfer of an acyl group from acyl-phosphate (acyl-PO(4)) to glycerol-3-phosphate (G3P) to form lysophosphatidic acid (LPA). This enzyme utilizes acyl-phosphate as fatty acyl donor, but not acyl-CoA or acyl-ACP.</text>
</comment>
<evidence type="ECO:0000256" key="2">
    <source>
        <dbReference type="ARBA" id="ARBA00022516"/>
    </source>
</evidence>
<comment type="pathway">
    <text evidence="10">Lipid metabolism; phospholipid metabolism.</text>
</comment>
<dbReference type="UniPathway" id="UPA00085"/>
<dbReference type="PANTHER" id="PTHR30309">
    <property type="entry name" value="INNER MEMBRANE PROTEIN YGIH"/>
    <property type="match status" value="1"/>
</dbReference>
<keyword evidence="1 10" id="KW-1003">Cell membrane</keyword>
<dbReference type="PANTHER" id="PTHR30309:SF0">
    <property type="entry name" value="GLYCEROL-3-PHOSPHATE ACYLTRANSFERASE-RELATED"/>
    <property type="match status" value="1"/>
</dbReference>
<feature type="transmembrane region" description="Helical" evidence="10">
    <location>
        <begin position="110"/>
        <end position="135"/>
    </location>
</feature>
<evidence type="ECO:0000313" key="12">
    <source>
        <dbReference type="Proteomes" id="UP000463470"/>
    </source>
</evidence>
<evidence type="ECO:0000256" key="10">
    <source>
        <dbReference type="HAMAP-Rule" id="MF_01043"/>
    </source>
</evidence>
<evidence type="ECO:0000256" key="3">
    <source>
        <dbReference type="ARBA" id="ARBA00022679"/>
    </source>
</evidence>
<keyword evidence="12" id="KW-1185">Reference proteome</keyword>
<comment type="caution">
    <text evidence="11">The sequence shown here is derived from an EMBL/GenBank/DDBJ whole genome shotgun (WGS) entry which is preliminary data.</text>
</comment>
<evidence type="ECO:0000256" key="5">
    <source>
        <dbReference type="ARBA" id="ARBA00022989"/>
    </source>
</evidence>
<evidence type="ECO:0000256" key="1">
    <source>
        <dbReference type="ARBA" id="ARBA00022475"/>
    </source>
</evidence>
<dbReference type="InterPro" id="IPR003811">
    <property type="entry name" value="G3P_acylTferase_PlsY"/>
</dbReference>
<evidence type="ECO:0000256" key="9">
    <source>
        <dbReference type="ARBA" id="ARBA00023264"/>
    </source>
</evidence>
<dbReference type="EMBL" id="WXEY01000003">
    <property type="protein sequence ID" value="MZP28865.1"/>
    <property type="molecule type" value="Genomic_DNA"/>
</dbReference>
<evidence type="ECO:0000313" key="11">
    <source>
        <dbReference type="EMBL" id="MZP28865.1"/>
    </source>
</evidence>
<dbReference type="Proteomes" id="UP000463470">
    <property type="component" value="Unassembled WGS sequence"/>
</dbReference>
<keyword evidence="3 10" id="KW-0808">Transferase</keyword>
<name>A0A845L1L5_9FIRM</name>